<accession>A0ABQ5GHE9</accession>
<keyword evidence="2" id="KW-0472">Membrane</keyword>
<evidence type="ECO:0000256" key="2">
    <source>
        <dbReference type="SAM" id="Phobius"/>
    </source>
</evidence>
<feature type="compositionally biased region" description="Polar residues" evidence="1">
    <location>
        <begin position="10"/>
        <end position="20"/>
    </location>
</feature>
<evidence type="ECO:0000313" key="3">
    <source>
        <dbReference type="EMBL" id="GJT74961.1"/>
    </source>
</evidence>
<keyword evidence="4" id="KW-1185">Reference proteome</keyword>
<dbReference type="Proteomes" id="UP001151760">
    <property type="component" value="Unassembled WGS sequence"/>
</dbReference>
<name>A0ABQ5GHE9_9ASTR</name>
<sequence>MSARSEFNDSKTSLQISTYTPPSPPPSLPPSVSRSPPLDMEYDIHLACFGLFMVIEAAFSAMHKVDASHSTKMLRYDMFLSSTILIVYCIVLCLE</sequence>
<reference evidence="3" key="1">
    <citation type="journal article" date="2022" name="Int. J. Mol. Sci.">
        <title>Draft Genome of Tanacetum Coccineum: Genomic Comparison of Closely Related Tanacetum-Family Plants.</title>
        <authorList>
            <person name="Yamashiro T."/>
            <person name="Shiraishi A."/>
            <person name="Nakayama K."/>
            <person name="Satake H."/>
        </authorList>
    </citation>
    <scope>NUCLEOTIDE SEQUENCE</scope>
</reference>
<evidence type="ECO:0000313" key="4">
    <source>
        <dbReference type="Proteomes" id="UP001151760"/>
    </source>
</evidence>
<feature type="transmembrane region" description="Helical" evidence="2">
    <location>
        <begin position="74"/>
        <end position="94"/>
    </location>
</feature>
<keyword evidence="2" id="KW-1133">Transmembrane helix</keyword>
<feature type="region of interest" description="Disordered" evidence="1">
    <location>
        <begin position="1"/>
        <end position="34"/>
    </location>
</feature>
<keyword evidence="2" id="KW-0812">Transmembrane</keyword>
<gene>
    <name evidence="3" type="ORF">Tco_1041686</name>
</gene>
<proteinExistence type="predicted"/>
<dbReference type="EMBL" id="BQNB010018487">
    <property type="protein sequence ID" value="GJT74961.1"/>
    <property type="molecule type" value="Genomic_DNA"/>
</dbReference>
<reference evidence="3" key="2">
    <citation type="submission" date="2022-01" db="EMBL/GenBank/DDBJ databases">
        <authorList>
            <person name="Yamashiro T."/>
            <person name="Shiraishi A."/>
            <person name="Satake H."/>
            <person name="Nakayama K."/>
        </authorList>
    </citation>
    <scope>NUCLEOTIDE SEQUENCE</scope>
</reference>
<evidence type="ECO:0000256" key="1">
    <source>
        <dbReference type="SAM" id="MobiDB-lite"/>
    </source>
</evidence>
<organism evidence="3 4">
    <name type="scientific">Tanacetum coccineum</name>
    <dbReference type="NCBI Taxonomy" id="301880"/>
    <lineage>
        <taxon>Eukaryota</taxon>
        <taxon>Viridiplantae</taxon>
        <taxon>Streptophyta</taxon>
        <taxon>Embryophyta</taxon>
        <taxon>Tracheophyta</taxon>
        <taxon>Spermatophyta</taxon>
        <taxon>Magnoliopsida</taxon>
        <taxon>eudicotyledons</taxon>
        <taxon>Gunneridae</taxon>
        <taxon>Pentapetalae</taxon>
        <taxon>asterids</taxon>
        <taxon>campanulids</taxon>
        <taxon>Asterales</taxon>
        <taxon>Asteraceae</taxon>
        <taxon>Asteroideae</taxon>
        <taxon>Anthemideae</taxon>
        <taxon>Anthemidinae</taxon>
        <taxon>Tanacetum</taxon>
    </lineage>
</organism>
<feature type="transmembrane region" description="Helical" evidence="2">
    <location>
        <begin position="44"/>
        <end position="62"/>
    </location>
</feature>
<protein>
    <submittedName>
        <fullName evidence="3">Uncharacterized protein</fullName>
    </submittedName>
</protein>
<comment type="caution">
    <text evidence="3">The sequence shown here is derived from an EMBL/GenBank/DDBJ whole genome shotgun (WGS) entry which is preliminary data.</text>
</comment>